<comment type="caution">
    <text evidence="6">The sequence shown here is derived from an EMBL/GenBank/DDBJ whole genome shotgun (WGS) entry which is preliminary data.</text>
</comment>
<dbReference type="PROSITE" id="PS50042">
    <property type="entry name" value="CNMP_BINDING_3"/>
    <property type="match status" value="1"/>
</dbReference>
<accession>A0A0R1ZN80</accession>
<keyword evidence="2" id="KW-0238">DNA-binding</keyword>
<dbReference type="InterPro" id="IPR050397">
    <property type="entry name" value="Env_Response_Regulators"/>
</dbReference>
<dbReference type="PATRIC" id="fig|1291052.5.peg.1015"/>
<dbReference type="PRINTS" id="PR00034">
    <property type="entry name" value="HTHCRP"/>
</dbReference>
<evidence type="ECO:0000259" key="5">
    <source>
        <dbReference type="PROSITE" id="PS51063"/>
    </source>
</evidence>
<protein>
    <submittedName>
        <fullName evidence="6">Transcription regulator</fullName>
    </submittedName>
</protein>
<dbReference type="InterPro" id="IPR000595">
    <property type="entry name" value="cNMP-bd_dom"/>
</dbReference>
<dbReference type="SUPFAM" id="SSF51206">
    <property type="entry name" value="cAMP-binding domain-like"/>
    <property type="match status" value="1"/>
</dbReference>
<dbReference type="PANTHER" id="PTHR24567">
    <property type="entry name" value="CRP FAMILY TRANSCRIPTIONAL REGULATORY PROTEIN"/>
    <property type="match status" value="1"/>
</dbReference>
<dbReference type="InterPro" id="IPR012318">
    <property type="entry name" value="HTH_CRP"/>
</dbReference>
<dbReference type="STRING" id="1291052.FC18_GL001003"/>
<dbReference type="PANTHER" id="PTHR24567:SF74">
    <property type="entry name" value="HTH-TYPE TRANSCRIPTIONAL REGULATOR ARCR"/>
    <property type="match status" value="1"/>
</dbReference>
<evidence type="ECO:0000313" key="7">
    <source>
        <dbReference type="Proteomes" id="UP000051679"/>
    </source>
</evidence>
<dbReference type="CDD" id="cd00038">
    <property type="entry name" value="CAP_ED"/>
    <property type="match status" value="1"/>
</dbReference>
<dbReference type="SUPFAM" id="SSF46785">
    <property type="entry name" value="Winged helix' DNA-binding domain"/>
    <property type="match status" value="1"/>
</dbReference>
<dbReference type="InterPro" id="IPR036390">
    <property type="entry name" value="WH_DNA-bd_sf"/>
</dbReference>
<feature type="domain" description="HTH crp-type" evidence="5">
    <location>
        <begin position="152"/>
        <end position="221"/>
    </location>
</feature>
<dbReference type="SMART" id="SM00100">
    <property type="entry name" value="cNMP"/>
    <property type="match status" value="1"/>
</dbReference>
<keyword evidence="3" id="KW-0804">Transcription</keyword>
<dbReference type="Pfam" id="PF00027">
    <property type="entry name" value="cNMP_binding"/>
    <property type="match status" value="1"/>
</dbReference>
<gene>
    <name evidence="6" type="ORF">FC18_GL001003</name>
</gene>
<dbReference type="Proteomes" id="UP000051679">
    <property type="component" value="Unassembled WGS sequence"/>
</dbReference>
<reference evidence="6 7" key="1">
    <citation type="journal article" date="2015" name="Genome Announc.">
        <title>Expanding the biotechnology potential of lactobacilli through comparative genomics of 213 strains and associated genera.</title>
        <authorList>
            <person name="Sun Z."/>
            <person name="Harris H.M."/>
            <person name="McCann A."/>
            <person name="Guo C."/>
            <person name="Argimon S."/>
            <person name="Zhang W."/>
            <person name="Yang X."/>
            <person name="Jeffery I.B."/>
            <person name="Cooney J.C."/>
            <person name="Kagawa T.F."/>
            <person name="Liu W."/>
            <person name="Song Y."/>
            <person name="Salvetti E."/>
            <person name="Wrobel A."/>
            <person name="Rasinkangas P."/>
            <person name="Parkhill J."/>
            <person name="Rea M.C."/>
            <person name="O'Sullivan O."/>
            <person name="Ritari J."/>
            <person name="Douillard F.P."/>
            <person name="Paul Ross R."/>
            <person name="Yang R."/>
            <person name="Briner A.E."/>
            <person name="Felis G.E."/>
            <person name="de Vos W.M."/>
            <person name="Barrangou R."/>
            <person name="Klaenhammer T.R."/>
            <person name="Caufield P.W."/>
            <person name="Cui Y."/>
            <person name="Zhang H."/>
            <person name="O'Toole P.W."/>
        </authorList>
    </citation>
    <scope>NUCLEOTIDE SEQUENCE [LARGE SCALE GENOMIC DNA]</scope>
    <source>
        <strain evidence="6 7">DSM 20505</strain>
    </source>
</reference>
<name>A0A0R1ZN80_9LACO</name>
<dbReference type="InterPro" id="IPR014710">
    <property type="entry name" value="RmlC-like_jellyroll"/>
</dbReference>
<dbReference type="Pfam" id="PF13545">
    <property type="entry name" value="HTH_Crp_2"/>
    <property type="match status" value="1"/>
</dbReference>
<evidence type="ECO:0000259" key="4">
    <source>
        <dbReference type="PROSITE" id="PS50042"/>
    </source>
</evidence>
<dbReference type="Gene3D" id="2.60.120.10">
    <property type="entry name" value="Jelly Rolls"/>
    <property type="match status" value="1"/>
</dbReference>
<dbReference type="CDD" id="cd00092">
    <property type="entry name" value="HTH_CRP"/>
    <property type="match status" value="1"/>
</dbReference>
<organism evidence="6 7">
    <name type="scientific">Lacticaseibacillus sharpeae JCM 1186 = DSM 20505</name>
    <dbReference type="NCBI Taxonomy" id="1291052"/>
    <lineage>
        <taxon>Bacteria</taxon>
        <taxon>Bacillati</taxon>
        <taxon>Bacillota</taxon>
        <taxon>Bacilli</taxon>
        <taxon>Lactobacillales</taxon>
        <taxon>Lactobacillaceae</taxon>
        <taxon>Lacticaseibacillus</taxon>
    </lineage>
</organism>
<evidence type="ECO:0000313" key="6">
    <source>
        <dbReference type="EMBL" id="KRM55810.1"/>
    </source>
</evidence>
<dbReference type="GO" id="GO:0005829">
    <property type="term" value="C:cytosol"/>
    <property type="evidence" value="ECO:0007669"/>
    <property type="project" value="TreeGrafter"/>
</dbReference>
<dbReference type="GO" id="GO:0003677">
    <property type="term" value="F:DNA binding"/>
    <property type="evidence" value="ECO:0007669"/>
    <property type="project" value="UniProtKB-KW"/>
</dbReference>
<dbReference type="Gene3D" id="1.10.10.10">
    <property type="entry name" value="Winged helix-like DNA-binding domain superfamily/Winged helix DNA-binding domain"/>
    <property type="match status" value="1"/>
</dbReference>
<dbReference type="InterPro" id="IPR036388">
    <property type="entry name" value="WH-like_DNA-bd_sf"/>
</dbReference>
<evidence type="ECO:0000256" key="3">
    <source>
        <dbReference type="ARBA" id="ARBA00023163"/>
    </source>
</evidence>
<sequence>MPEMHIHDAEACVRLVPIFQNLNQAAITAVAGLVHERHVHAGDTLFLAGTDADALYIVAHGQVKVTQDTVSGREQMLRLLQAGDFDGEAVLFTQTEHNNNAVALTDSQVCTISRGDFQKLLHATPELALNVLNALGQRVVALENQATAASTASVAERLANYLLETSAAMGNAKFDLPLRKKDLALYLGTSPETISRRLTTFADEGLIKQHGRSEIEILDSDGLSLVI</sequence>
<feature type="domain" description="Cyclic nucleotide-binding" evidence="4">
    <location>
        <begin position="18"/>
        <end position="138"/>
    </location>
</feature>
<keyword evidence="1" id="KW-0805">Transcription regulation</keyword>
<dbReference type="PROSITE" id="PS51063">
    <property type="entry name" value="HTH_CRP_2"/>
    <property type="match status" value="1"/>
</dbReference>
<dbReference type="InterPro" id="IPR018490">
    <property type="entry name" value="cNMP-bd_dom_sf"/>
</dbReference>
<keyword evidence="7" id="KW-1185">Reference proteome</keyword>
<dbReference type="EMBL" id="AYYO01000012">
    <property type="protein sequence ID" value="KRM55810.1"/>
    <property type="molecule type" value="Genomic_DNA"/>
</dbReference>
<proteinExistence type="predicted"/>
<dbReference type="SMART" id="SM00419">
    <property type="entry name" value="HTH_CRP"/>
    <property type="match status" value="1"/>
</dbReference>
<evidence type="ECO:0000256" key="2">
    <source>
        <dbReference type="ARBA" id="ARBA00023125"/>
    </source>
</evidence>
<dbReference type="GO" id="GO:0003700">
    <property type="term" value="F:DNA-binding transcription factor activity"/>
    <property type="evidence" value="ECO:0007669"/>
    <property type="project" value="TreeGrafter"/>
</dbReference>
<dbReference type="AlphaFoldDB" id="A0A0R1ZN80"/>
<evidence type="ECO:0000256" key="1">
    <source>
        <dbReference type="ARBA" id="ARBA00023015"/>
    </source>
</evidence>